<reference evidence="3" key="1">
    <citation type="submission" date="2022-07" db="EMBL/GenBank/DDBJ databases">
        <title>Draft genome sequence of Zalerion maritima ATCC 34329, a (micro)plastics degrading marine fungus.</title>
        <authorList>
            <person name="Paco A."/>
            <person name="Goncalves M.F.M."/>
            <person name="Rocha-Santos T.A.P."/>
            <person name="Alves A."/>
        </authorList>
    </citation>
    <scope>NUCLEOTIDE SEQUENCE</scope>
    <source>
        <strain evidence="3">ATCC 34329</strain>
    </source>
</reference>
<dbReference type="InterPro" id="IPR010730">
    <property type="entry name" value="HET"/>
</dbReference>
<evidence type="ECO:0000259" key="2">
    <source>
        <dbReference type="Pfam" id="PF06985"/>
    </source>
</evidence>
<keyword evidence="4" id="KW-1185">Reference proteome</keyword>
<dbReference type="EMBL" id="JAKWBI020000321">
    <property type="protein sequence ID" value="KAJ2896626.1"/>
    <property type="molecule type" value="Genomic_DNA"/>
</dbReference>
<dbReference type="InterPro" id="IPR052895">
    <property type="entry name" value="HetReg/Transcr_Mod"/>
</dbReference>
<sequence length="424" mass="46183">MNQKRRTTATTQHFRIYGGLQAPRIFIAIGSSSSIPSFSARNPSPRVLWADSICIDQTDGGLPERNAQVAVMGDIYRRAEDVLVWLGEGNQRSDAFLGHIQRLSQSPLALHARTSQTRNEPAGQDISMPGYGIRVPQVDHARSFWPLEHVWSEARDGRIFLPGFRTGGDDPRWSDDLHAILRRGFLGSRVDLEEGREDVDRWGGESRKRGGKRRVGGNEDLLEVLPGPRPPHCQGDRKKLGEKLAAAAKESIARSSTVSRPGDQEILSSTSLSTEPEAVVELVLSLVYDYDELTLYHEKEADPEGCLSALPFAAAFFRQFRGVFTTRLVFTATATTSSSTSTSTDSGILLGCSLGSSVAVGGDMVVKFPCAMSPSALRPCPEGNSHHRVQDPAAIEKAGSLADELAQEPGLQEFVLASEIIVMC</sequence>
<feature type="domain" description="Heterokaryon incompatibility" evidence="2">
    <location>
        <begin position="41"/>
        <end position="115"/>
    </location>
</feature>
<evidence type="ECO:0000313" key="3">
    <source>
        <dbReference type="EMBL" id="KAJ2896626.1"/>
    </source>
</evidence>
<dbReference type="Pfam" id="PF06985">
    <property type="entry name" value="HET"/>
    <property type="match status" value="1"/>
</dbReference>
<dbReference type="PANTHER" id="PTHR24148">
    <property type="entry name" value="ANKYRIN REPEAT DOMAIN-CONTAINING PROTEIN 39 HOMOLOG-RELATED"/>
    <property type="match status" value="1"/>
</dbReference>
<evidence type="ECO:0000313" key="4">
    <source>
        <dbReference type="Proteomes" id="UP001201980"/>
    </source>
</evidence>
<evidence type="ECO:0000256" key="1">
    <source>
        <dbReference type="SAM" id="MobiDB-lite"/>
    </source>
</evidence>
<organism evidence="3 4">
    <name type="scientific">Zalerion maritima</name>
    <dbReference type="NCBI Taxonomy" id="339359"/>
    <lineage>
        <taxon>Eukaryota</taxon>
        <taxon>Fungi</taxon>
        <taxon>Dikarya</taxon>
        <taxon>Ascomycota</taxon>
        <taxon>Pezizomycotina</taxon>
        <taxon>Sordariomycetes</taxon>
        <taxon>Lulworthiomycetidae</taxon>
        <taxon>Lulworthiales</taxon>
        <taxon>Lulworthiaceae</taxon>
        <taxon>Zalerion</taxon>
    </lineage>
</organism>
<proteinExistence type="predicted"/>
<protein>
    <recommendedName>
        <fullName evidence="2">Heterokaryon incompatibility domain-containing protein</fullName>
    </recommendedName>
</protein>
<gene>
    <name evidence="3" type="ORF">MKZ38_005384</name>
</gene>
<dbReference type="PANTHER" id="PTHR24148:SF64">
    <property type="entry name" value="HETEROKARYON INCOMPATIBILITY DOMAIN-CONTAINING PROTEIN"/>
    <property type="match status" value="1"/>
</dbReference>
<name>A0AAD5RR18_9PEZI</name>
<dbReference type="AlphaFoldDB" id="A0AAD5RR18"/>
<accession>A0AAD5RR18</accession>
<feature type="region of interest" description="Disordered" evidence="1">
    <location>
        <begin position="201"/>
        <end position="240"/>
    </location>
</feature>
<comment type="caution">
    <text evidence="3">The sequence shown here is derived from an EMBL/GenBank/DDBJ whole genome shotgun (WGS) entry which is preliminary data.</text>
</comment>
<dbReference type="Proteomes" id="UP001201980">
    <property type="component" value="Unassembled WGS sequence"/>
</dbReference>